<dbReference type="GO" id="GO:0043175">
    <property type="term" value="F:RNA polymerase core enzyme binding"/>
    <property type="evidence" value="ECO:0007669"/>
    <property type="project" value="UniProtKB-UniRule"/>
</dbReference>
<feature type="compositionally biased region" description="Basic and acidic residues" evidence="13">
    <location>
        <begin position="310"/>
        <end position="329"/>
    </location>
</feature>
<evidence type="ECO:0000256" key="11">
    <source>
        <dbReference type="PROSITE-ProRule" id="PRU00812"/>
    </source>
</evidence>
<reference evidence="15" key="2">
    <citation type="submission" date="2023-01" db="EMBL/GenBank/DDBJ databases">
        <authorList>
            <person name="Petersen C."/>
        </authorList>
    </citation>
    <scope>NUCLEOTIDE SEQUENCE</scope>
    <source>
        <strain evidence="15">IBT 17514</strain>
    </source>
</reference>
<dbReference type="GO" id="GO:0005737">
    <property type="term" value="C:cytoplasm"/>
    <property type="evidence" value="ECO:0007669"/>
    <property type="project" value="TreeGrafter"/>
</dbReference>
<dbReference type="InterPro" id="IPR039693">
    <property type="entry name" value="Rtr1/RPAP2"/>
</dbReference>
<evidence type="ECO:0000256" key="6">
    <source>
        <dbReference type="ARBA" id="ARBA00022833"/>
    </source>
</evidence>
<evidence type="ECO:0000256" key="5">
    <source>
        <dbReference type="ARBA" id="ARBA00022801"/>
    </source>
</evidence>
<feature type="region of interest" description="Disordered" evidence="13">
    <location>
        <begin position="21"/>
        <end position="40"/>
    </location>
</feature>
<name>A0AAD6N0G8_9EURO</name>
<dbReference type="EC" id="3.1.3.16" evidence="12"/>
<sequence>MPPSGSSKSALKTSLPSAYAAVNAEQPHGYDSLPTKQEQDKYLSHRPGANAQHLGIALQHAHQIQAQKVAEEMILDRTVELISIPTSTSADPAAPSTEDARTFKSALFVFRPTDYDNLITERNYEDLCGYGLCPRENRKASKNAKGQTFHFKYGAKGSGPGGRGRSVDIVSREKLEKWCSDECAERALFIRVQLAEAPIWERRADDMRANNIELLEEARAKRQKQKQKQKQSQAADSSAASVTDGMSNLNIQEDRSEELAIERGDTAPTLRNGRIEVQIKEKENAGSSASAPQWKPEDATGGSIEGYVPQERRDQPTVQLDEKDLLDQI</sequence>
<comment type="caution">
    <text evidence="15">The sequence shown here is derived from an EMBL/GenBank/DDBJ whole genome shotgun (WGS) entry which is preliminary data.</text>
</comment>
<feature type="domain" description="RTR1-type" evidence="14">
    <location>
        <begin position="105"/>
        <end position="203"/>
    </location>
</feature>
<comment type="similarity">
    <text evidence="2 11 12">Belongs to the RPAP2 family.</text>
</comment>
<keyword evidence="6 12" id="KW-0862">Zinc</keyword>
<feature type="region of interest" description="Disordered" evidence="13">
    <location>
        <begin position="219"/>
        <end position="329"/>
    </location>
</feature>
<evidence type="ECO:0000256" key="12">
    <source>
        <dbReference type="RuleBase" id="RU367080"/>
    </source>
</evidence>
<evidence type="ECO:0000256" key="3">
    <source>
        <dbReference type="ARBA" id="ARBA00022723"/>
    </source>
</evidence>
<dbReference type="FunFam" id="1.25.40.820:FF:000004">
    <property type="entry name" value="Putative RNA polymerase II subunit B1 CTD phosphatase rtr1"/>
    <property type="match status" value="1"/>
</dbReference>
<comment type="catalytic activity">
    <reaction evidence="10 12">
        <text>O-phospho-L-threonyl-[protein] + H2O = L-threonyl-[protein] + phosphate</text>
        <dbReference type="Rhea" id="RHEA:47004"/>
        <dbReference type="Rhea" id="RHEA-COMP:11060"/>
        <dbReference type="Rhea" id="RHEA-COMP:11605"/>
        <dbReference type="ChEBI" id="CHEBI:15377"/>
        <dbReference type="ChEBI" id="CHEBI:30013"/>
        <dbReference type="ChEBI" id="CHEBI:43474"/>
        <dbReference type="ChEBI" id="CHEBI:61977"/>
        <dbReference type="EC" id="3.1.3.16"/>
    </reaction>
</comment>
<keyword evidence="5 12" id="KW-0378">Hydrolase</keyword>
<evidence type="ECO:0000259" key="14">
    <source>
        <dbReference type="PROSITE" id="PS51479"/>
    </source>
</evidence>
<evidence type="ECO:0000256" key="9">
    <source>
        <dbReference type="ARBA" id="ARBA00047761"/>
    </source>
</evidence>
<reference evidence="15" key="1">
    <citation type="journal article" date="2023" name="IMA Fungus">
        <title>Comparative genomic study of the Penicillium genus elucidates a diverse pangenome and 15 lateral gene transfer events.</title>
        <authorList>
            <person name="Petersen C."/>
            <person name="Sorensen T."/>
            <person name="Nielsen M.R."/>
            <person name="Sondergaard T.E."/>
            <person name="Sorensen J.L."/>
            <person name="Fitzpatrick D.A."/>
            <person name="Frisvad J.C."/>
            <person name="Nielsen K.L."/>
        </authorList>
    </citation>
    <scope>NUCLEOTIDE SEQUENCE</scope>
    <source>
        <strain evidence="15">IBT 17514</strain>
    </source>
</reference>
<evidence type="ECO:0000256" key="2">
    <source>
        <dbReference type="ARBA" id="ARBA00005676"/>
    </source>
</evidence>
<dbReference type="PANTHER" id="PTHR14732:SF0">
    <property type="entry name" value="RNA POLYMERASE II SUBUNIT B1 CTD PHOSPHATASE RPAP2-RELATED"/>
    <property type="match status" value="1"/>
</dbReference>
<accession>A0AAD6N0G8</accession>
<gene>
    <name evidence="15" type="ORF">N7493_001998</name>
</gene>
<evidence type="ECO:0000256" key="7">
    <source>
        <dbReference type="ARBA" id="ARBA00022912"/>
    </source>
</evidence>
<evidence type="ECO:0000256" key="10">
    <source>
        <dbReference type="ARBA" id="ARBA00048336"/>
    </source>
</evidence>
<evidence type="ECO:0000313" key="15">
    <source>
        <dbReference type="EMBL" id="KAJ5738843.1"/>
    </source>
</evidence>
<evidence type="ECO:0000256" key="13">
    <source>
        <dbReference type="SAM" id="MobiDB-lite"/>
    </source>
</evidence>
<dbReference type="Gene3D" id="1.25.40.820">
    <property type="match status" value="1"/>
</dbReference>
<comment type="function">
    <text evidence="12">Putative RNA polymerase II subunit B1 C-terminal domain (CTD) phosphatase involved in RNA polymerase II transcription regulation.</text>
</comment>
<keyword evidence="8 12" id="KW-0539">Nucleus</keyword>
<dbReference type="Pfam" id="PF04181">
    <property type="entry name" value="RPAP2_Rtr1"/>
    <property type="match status" value="1"/>
</dbReference>
<dbReference type="PROSITE" id="PS51479">
    <property type="entry name" value="ZF_RTR1"/>
    <property type="match status" value="1"/>
</dbReference>
<evidence type="ECO:0000256" key="4">
    <source>
        <dbReference type="ARBA" id="ARBA00022771"/>
    </source>
</evidence>
<keyword evidence="3 12" id="KW-0479">Metal-binding</keyword>
<proteinExistence type="inferred from homology"/>
<keyword evidence="7 12" id="KW-0904">Protein phosphatase</keyword>
<feature type="compositionally biased region" description="Low complexity" evidence="13">
    <location>
        <begin position="230"/>
        <end position="241"/>
    </location>
</feature>
<dbReference type="EMBL" id="JAQJAN010000002">
    <property type="protein sequence ID" value="KAJ5738843.1"/>
    <property type="molecule type" value="Genomic_DNA"/>
</dbReference>
<keyword evidence="4 12" id="KW-0863">Zinc-finger</keyword>
<dbReference type="InterPro" id="IPR038534">
    <property type="entry name" value="Rtr1/RPAP2_sf"/>
</dbReference>
<comment type="catalytic activity">
    <reaction evidence="9 12">
        <text>O-phospho-L-seryl-[protein] + H2O = L-seryl-[protein] + phosphate</text>
        <dbReference type="Rhea" id="RHEA:20629"/>
        <dbReference type="Rhea" id="RHEA-COMP:9863"/>
        <dbReference type="Rhea" id="RHEA-COMP:11604"/>
        <dbReference type="ChEBI" id="CHEBI:15377"/>
        <dbReference type="ChEBI" id="CHEBI:29999"/>
        <dbReference type="ChEBI" id="CHEBI:43474"/>
        <dbReference type="ChEBI" id="CHEBI:83421"/>
        <dbReference type="EC" id="3.1.3.16"/>
    </reaction>
</comment>
<feature type="compositionally biased region" description="Basic and acidic residues" evidence="13">
    <location>
        <begin position="273"/>
        <end position="284"/>
    </location>
</feature>
<feature type="compositionally biased region" description="Basic and acidic residues" evidence="13">
    <location>
        <begin position="252"/>
        <end position="265"/>
    </location>
</feature>
<evidence type="ECO:0000313" key="16">
    <source>
        <dbReference type="Proteomes" id="UP001215712"/>
    </source>
</evidence>
<dbReference type="PANTHER" id="PTHR14732">
    <property type="entry name" value="RNA POLYMERASE II SUBUNIT B1 CTD PHOSPHATASE RPAP2-RELATED"/>
    <property type="match status" value="1"/>
</dbReference>
<protein>
    <recommendedName>
        <fullName evidence="12">RNA polymerase II subunit B1 CTD phosphatase RPAP2 homolog</fullName>
        <ecNumber evidence="12">3.1.3.16</ecNumber>
    </recommendedName>
</protein>
<dbReference type="InterPro" id="IPR007308">
    <property type="entry name" value="Rtr1/RPAP2_dom"/>
</dbReference>
<organism evidence="15 16">
    <name type="scientific">Penicillium malachiteum</name>
    <dbReference type="NCBI Taxonomy" id="1324776"/>
    <lineage>
        <taxon>Eukaryota</taxon>
        <taxon>Fungi</taxon>
        <taxon>Dikarya</taxon>
        <taxon>Ascomycota</taxon>
        <taxon>Pezizomycotina</taxon>
        <taxon>Eurotiomycetes</taxon>
        <taxon>Eurotiomycetidae</taxon>
        <taxon>Eurotiales</taxon>
        <taxon>Aspergillaceae</taxon>
        <taxon>Penicillium</taxon>
    </lineage>
</organism>
<dbReference type="GO" id="GO:0005634">
    <property type="term" value="C:nucleus"/>
    <property type="evidence" value="ECO:0007669"/>
    <property type="project" value="UniProtKB-SubCell"/>
</dbReference>
<dbReference type="GO" id="GO:0008270">
    <property type="term" value="F:zinc ion binding"/>
    <property type="evidence" value="ECO:0007669"/>
    <property type="project" value="UniProtKB-KW"/>
</dbReference>
<comment type="subcellular location">
    <subcellularLocation>
        <location evidence="1 12">Nucleus</location>
    </subcellularLocation>
</comment>
<evidence type="ECO:0000256" key="8">
    <source>
        <dbReference type="ARBA" id="ARBA00023242"/>
    </source>
</evidence>
<keyword evidence="16" id="KW-1185">Reference proteome</keyword>
<evidence type="ECO:0000256" key="1">
    <source>
        <dbReference type="ARBA" id="ARBA00004123"/>
    </source>
</evidence>
<dbReference type="GO" id="GO:0008420">
    <property type="term" value="F:RNA polymerase II CTD heptapeptide repeat phosphatase activity"/>
    <property type="evidence" value="ECO:0007669"/>
    <property type="project" value="UniProtKB-UniRule"/>
</dbReference>
<dbReference type="Proteomes" id="UP001215712">
    <property type="component" value="Unassembled WGS sequence"/>
</dbReference>
<dbReference type="AlphaFoldDB" id="A0AAD6N0G8"/>